<gene>
    <name evidence="3" type="ORF">HCX60_23815</name>
</gene>
<reference evidence="3 4" key="1">
    <citation type="submission" date="2020-03" db="EMBL/GenBank/DDBJ databases">
        <title>Is there a link between lipid content and antibiotic production in Streptomyces?</title>
        <authorList>
            <person name="David M."/>
            <person name="Lejeune C."/>
            <person name="Abreu S."/>
            <person name="Thibessard A."/>
            <person name="Leblond P."/>
            <person name="Chaminade P."/>
            <person name="Virolle M.-J."/>
        </authorList>
    </citation>
    <scope>NUCLEOTIDE SEQUENCE [LARGE SCALE GENOMIC DNA]</scope>
    <source>
        <strain evidence="3 4">DSM 41481</strain>
    </source>
</reference>
<sequence>MDTPISEDGRAGRWLLSAALLALSWLPRTVLAVGWILVCLHFDQVAGAACVVAFVTVRAVRAVGRRGPLPGRALNPDDEPELAALVRDVAERVGFGEPLLVRVVPGVEASLGRVRVGRTDTRVLLLGLPLLRALTAAELASVVAHELAHERHVGDRGVVLLRFARAWTADGLEGRFRPTAPLAGPLLRASQPQMWRAETAADADAARVAGTEATAGALRRTALLHTVLDNLGESWLDRLAEDGRRPEDVYDALDAALADPHVAHRAARAVAEADLLHPDPYATSDHPPLERRLAALPHHTGTPYGDTPVPLRTAAAVEAWCARALAHGEERPGTPASDTDALRPVRLLELPDDDLRELGGSPLSPALCRATGRDTPAEAVSAALDAIADGTWTALARALEPVSAARPGRRARPDRPDGRRRRRRPHPGGRPARGRPDPRRPLDPHRAAHPRRPADRPLRAGRHGARRRRPRPPARPADHHRPEGDRRMNRPGPALRLGLFGVAVTVLGHALFAGWLGLHLVRHQDARDRATSLAVGVVVADGVGDAEDIRVRWTDDQGRTHVQRFGVYDTGRHTEGTRFPVRYAPGGTEGFPADPDETAAEDDLLVPILLAGLVALPLAGVWGWRGLRFLVTARFPGRPMTVRVRRRTAGRGPKTWLELTAPDGTRHWQRVMWHPATTDVPDATPVRVHGRSPRRPAVVALPDGTRLVPLGRPRHRRPAGGFLDEAVRTDLRDAFLLPPGTAAGPALPWRGAAWAAAAGTTLGTATGITLTDASPTGTIALTLGGAALAAAAWALSDPQPR</sequence>
<dbReference type="Gene3D" id="3.30.2010.10">
    <property type="entry name" value="Metalloproteases ('zincins'), catalytic domain"/>
    <property type="match status" value="1"/>
</dbReference>
<evidence type="ECO:0008006" key="5">
    <source>
        <dbReference type="Google" id="ProtNLM"/>
    </source>
</evidence>
<evidence type="ECO:0000256" key="2">
    <source>
        <dbReference type="SAM" id="Phobius"/>
    </source>
</evidence>
<dbReference type="EMBL" id="CP050692">
    <property type="protein sequence ID" value="QIT46184.1"/>
    <property type="molecule type" value="Genomic_DNA"/>
</dbReference>
<name>A0AAE6YC86_STRAT</name>
<dbReference type="PANTHER" id="PTHR43221">
    <property type="entry name" value="PROTEASE HTPX"/>
    <property type="match status" value="1"/>
</dbReference>
<protein>
    <recommendedName>
        <fullName evidence="5">Peptidase M48 domain-containing protein</fullName>
    </recommendedName>
</protein>
<keyword evidence="2" id="KW-0812">Transmembrane</keyword>
<dbReference type="AlphaFoldDB" id="A0AAE6YC86"/>
<dbReference type="PANTHER" id="PTHR43221:SF1">
    <property type="entry name" value="PROTEASE HTPX"/>
    <property type="match status" value="1"/>
</dbReference>
<dbReference type="InterPro" id="IPR050083">
    <property type="entry name" value="HtpX_protease"/>
</dbReference>
<dbReference type="RefSeq" id="WP_167797243.1">
    <property type="nucleotide sequence ID" value="NZ_CP050692.1"/>
</dbReference>
<feature type="transmembrane region" description="Helical" evidence="2">
    <location>
        <begin position="497"/>
        <end position="518"/>
    </location>
</feature>
<feature type="region of interest" description="Disordered" evidence="1">
    <location>
        <begin position="399"/>
        <end position="490"/>
    </location>
</feature>
<organism evidence="3 4">
    <name type="scientific">Streptomyces antibioticus</name>
    <dbReference type="NCBI Taxonomy" id="1890"/>
    <lineage>
        <taxon>Bacteria</taxon>
        <taxon>Bacillati</taxon>
        <taxon>Actinomycetota</taxon>
        <taxon>Actinomycetes</taxon>
        <taxon>Kitasatosporales</taxon>
        <taxon>Streptomycetaceae</taxon>
        <taxon>Streptomyces</taxon>
    </lineage>
</organism>
<accession>A0AAE6YC86</accession>
<keyword evidence="2" id="KW-1133">Transmembrane helix</keyword>
<dbReference type="Proteomes" id="UP000502504">
    <property type="component" value="Chromosome"/>
</dbReference>
<evidence type="ECO:0000313" key="4">
    <source>
        <dbReference type="Proteomes" id="UP000502504"/>
    </source>
</evidence>
<proteinExistence type="predicted"/>
<keyword evidence="2" id="KW-0472">Membrane</keyword>
<feature type="transmembrane region" description="Helical" evidence="2">
    <location>
        <begin position="604"/>
        <end position="624"/>
    </location>
</feature>
<feature type="compositionally biased region" description="Basic and acidic residues" evidence="1">
    <location>
        <begin position="476"/>
        <end position="488"/>
    </location>
</feature>
<evidence type="ECO:0000256" key="1">
    <source>
        <dbReference type="SAM" id="MobiDB-lite"/>
    </source>
</evidence>
<feature type="compositionally biased region" description="Basic and acidic residues" evidence="1">
    <location>
        <begin position="434"/>
        <end position="458"/>
    </location>
</feature>
<evidence type="ECO:0000313" key="3">
    <source>
        <dbReference type="EMBL" id="QIT46184.1"/>
    </source>
</evidence>
<feature type="compositionally biased region" description="Basic residues" evidence="1">
    <location>
        <begin position="459"/>
        <end position="472"/>
    </location>
</feature>
<feature type="compositionally biased region" description="Basic residues" evidence="1">
    <location>
        <begin position="418"/>
        <end position="427"/>
    </location>
</feature>